<name>A0ABT2JJL4_9PSEU</name>
<dbReference type="Proteomes" id="UP001156441">
    <property type="component" value="Unassembled WGS sequence"/>
</dbReference>
<dbReference type="Pfam" id="PF24254">
    <property type="entry name" value="DUF7455"/>
    <property type="match status" value="1"/>
</dbReference>
<comment type="caution">
    <text evidence="2">The sequence shown here is derived from an EMBL/GenBank/DDBJ whole genome shotgun (WGS) entry which is preliminary data.</text>
</comment>
<feature type="domain" description="DUF7455" evidence="1">
    <location>
        <begin position="14"/>
        <end position="64"/>
    </location>
</feature>
<protein>
    <recommendedName>
        <fullName evidence="1">DUF7455 domain-containing protein</fullName>
    </recommendedName>
</protein>
<dbReference type="EMBL" id="JAFFZE010000030">
    <property type="protein sequence ID" value="MCT2587928.1"/>
    <property type="molecule type" value="Genomic_DNA"/>
</dbReference>
<sequence>MNGTIATPTVDLFRTNDSCDRCSAQARVLVLFNTGGELVFCRHHARRFRSALEPIALVIERDPEQV</sequence>
<dbReference type="RefSeq" id="WP_260195852.1">
    <property type="nucleotide sequence ID" value="NZ_JAFFZE010000030.1"/>
</dbReference>
<gene>
    <name evidence="2" type="ORF">JT362_32925</name>
</gene>
<reference evidence="2 3" key="1">
    <citation type="submission" date="2021-02" db="EMBL/GenBank/DDBJ databases">
        <title>Actinophytocola xerophila sp. nov., isolated from soil of cotton cropping field.</title>
        <authorList>
            <person name="Huang R."/>
            <person name="Chen X."/>
            <person name="Ge X."/>
            <person name="Liu W."/>
        </authorList>
    </citation>
    <scope>NUCLEOTIDE SEQUENCE [LARGE SCALE GENOMIC DNA]</scope>
    <source>
        <strain evidence="2 3">S1-96</strain>
    </source>
</reference>
<dbReference type="InterPro" id="IPR055878">
    <property type="entry name" value="DUF7455"/>
</dbReference>
<proteinExistence type="predicted"/>
<accession>A0ABT2JJL4</accession>
<evidence type="ECO:0000313" key="2">
    <source>
        <dbReference type="EMBL" id="MCT2587928.1"/>
    </source>
</evidence>
<evidence type="ECO:0000259" key="1">
    <source>
        <dbReference type="Pfam" id="PF24254"/>
    </source>
</evidence>
<organism evidence="2 3">
    <name type="scientific">Actinophytocola gossypii</name>
    <dbReference type="NCBI Taxonomy" id="2812003"/>
    <lineage>
        <taxon>Bacteria</taxon>
        <taxon>Bacillati</taxon>
        <taxon>Actinomycetota</taxon>
        <taxon>Actinomycetes</taxon>
        <taxon>Pseudonocardiales</taxon>
        <taxon>Pseudonocardiaceae</taxon>
    </lineage>
</organism>
<evidence type="ECO:0000313" key="3">
    <source>
        <dbReference type="Proteomes" id="UP001156441"/>
    </source>
</evidence>
<keyword evidence="3" id="KW-1185">Reference proteome</keyword>